<protein>
    <submittedName>
        <fullName evidence="3">Putative tail protein</fullName>
    </submittedName>
</protein>
<feature type="domain" description="Phage tail lysozyme" evidence="2">
    <location>
        <begin position="12"/>
        <end position="153"/>
    </location>
</feature>
<accession>A0A0S2MX16</accession>
<dbReference type="EMBL" id="KT962247">
    <property type="protein sequence ID" value="ALO80445.1"/>
    <property type="molecule type" value="Genomic_DNA"/>
</dbReference>
<organism evidence="3 4">
    <name type="scientific">Cellulophaga phage phi17:2_18</name>
    <dbReference type="NCBI Taxonomy" id="1747283"/>
    <lineage>
        <taxon>Viruses</taxon>
        <taxon>Duplodnaviria</taxon>
        <taxon>Heunggongvirae</taxon>
        <taxon>Uroviricota</taxon>
        <taxon>Caudoviricetes</taxon>
        <taxon>Lightbulbvirus</taxon>
        <taxon>Lightbulbvirus Cba172</taxon>
    </lineage>
</organism>
<evidence type="ECO:0000313" key="4">
    <source>
        <dbReference type="Proteomes" id="UP000226403"/>
    </source>
</evidence>
<dbReference type="Proteomes" id="UP000226403">
    <property type="component" value="Segment"/>
</dbReference>
<name>A0A0S2MX16_9CAUD</name>
<dbReference type="Gene3D" id="1.10.530.10">
    <property type="match status" value="1"/>
</dbReference>
<evidence type="ECO:0000256" key="1">
    <source>
        <dbReference type="SAM" id="MobiDB-lite"/>
    </source>
</evidence>
<evidence type="ECO:0000259" key="2">
    <source>
        <dbReference type="Pfam" id="PF18013"/>
    </source>
</evidence>
<dbReference type="InterPro" id="IPR041219">
    <property type="entry name" value="Phage_lysozyme2"/>
</dbReference>
<reference evidence="3 4" key="1">
    <citation type="submission" date="2015-10" db="EMBL/GenBank/DDBJ databases">
        <title>Large-scale maps of variable infection efficiencies in aquatic Bacteriodetes phage-host model systems.</title>
        <authorList>
            <person name="Holmfeldt K."/>
            <person name="Solonenko N."/>
            <person name="Howard-Varona C."/>
            <person name="Moreno M."/>
            <person name="Malmstrom R.R."/>
            <person name="Blow M.J."/>
            <person name="Sullivan M.B."/>
        </authorList>
    </citation>
    <scope>NUCLEOTIDE SEQUENCE [LARGE SCALE GENOMIC DNA]</scope>
</reference>
<sequence length="739" mass="84033">MARYKDKNPEEKQKHAYNFLLGRGYEPHQASAIVGNLMQESYAHLDSSIVNSIGAIGIAQWLGDRKKSLYKYAESKGTEATDFQTQLEFLDKELKTTGNSWLSKKKKESFFNATSVDEAARIFVQDFERSGETPEDKGYKKRLEYAEKVYSNFNQKKKSDGSSSYKSTYYPEKEVKVDNTTVAYPKVNTFNPLAQSSKTKTSNSIPQDVMPPETQEAFNQLKFQDDIIKGVVEQLRPEQKEQPLTSPFSSKPVPVESTQTQQEPEHSVGYDLYTPQENEFLQNFLKEGGEVDPPTKPATKEAVVSESKEFVKNWFNDSTTKARYSANVGKGFNYTLPKIEEGVNNIDRAQINYNSPTNDKSADAEFKNGNISFFTTPTQSTATHEFTHAMGVDEDLTRYIRDNFGTPAAAIQGKTGLPFKDAIRQEFNIDDSTGIGKSKLNNTINHSRYLSENGELYPRVMEMRKHLNVKPGDVINDKQIEELQKTDNPLFKYYSPAQIKGILNTVADNSENNGNLTYAQAGGEQPKNFMLDYIQSDKYSERLNNSQYENPIGEAAQRMSNLLKTTQIDQESQPGVGRQLINKITDTPYSTVGSKFDKESRSVIYDESQLAKLEKIGPVSKEEVVAHELNHAMNYDLDSPTRLNKRDIKELTNRLKPSVKDKHSLKPEENQSDLQAFRFILNKEGIYDARKEDFSKKHLEKAKKSLSKNRLLKNYKEEDVIWLMNNIANNFNSENKNLT</sequence>
<proteinExistence type="predicted"/>
<feature type="region of interest" description="Disordered" evidence="1">
    <location>
        <begin position="238"/>
        <end position="265"/>
    </location>
</feature>
<dbReference type="Pfam" id="PF18013">
    <property type="entry name" value="Phage_lysozyme2"/>
    <property type="match status" value="1"/>
</dbReference>
<evidence type="ECO:0000313" key="3">
    <source>
        <dbReference type="EMBL" id="ALO80445.1"/>
    </source>
</evidence>
<gene>
    <name evidence="3" type="ORF">Phi17218_042</name>
</gene>